<feature type="signal peptide" evidence="2">
    <location>
        <begin position="1"/>
        <end position="15"/>
    </location>
</feature>
<keyword evidence="5" id="KW-1185">Reference proteome</keyword>
<gene>
    <name evidence="4" type="ORF">DM02DRAFT_609582</name>
</gene>
<reference evidence="4 5" key="1">
    <citation type="journal article" date="2018" name="Sci. Rep.">
        <title>Comparative genomics provides insights into the lifestyle and reveals functional heterogeneity of dark septate endophytic fungi.</title>
        <authorList>
            <person name="Knapp D.G."/>
            <person name="Nemeth J.B."/>
            <person name="Barry K."/>
            <person name="Hainaut M."/>
            <person name="Henrissat B."/>
            <person name="Johnson J."/>
            <person name="Kuo A."/>
            <person name="Lim J.H.P."/>
            <person name="Lipzen A."/>
            <person name="Nolan M."/>
            <person name="Ohm R.A."/>
            <person name="Tamas L."/>
            <person name="Grigoriev I.V."/>
            <person name="Spatafora J.W."/>
            <person name="Nagy L.G."/>
            <person name="Kovacs G.M."/>
        </authorList>
    </citation>
    <scope>NUCLEOTIDE SEQUENCE [LARGE SCALE GENOMIC DNA]</scope>
    <source>
        <strain evidence="4 5">DSE2036</strain>
    </source>
</reference>
<dbReference type="Proteomes" id="UP000244855">
    <property type="component" value="Unassembled WGS sequence"/>
</dbReference>
<dbReference type="EMBL" id="KZ805307">
    <property type="protein sequence ID" value="PVI06788.1"/>
    <property type="molecule type" value="Genomic_DNA"/>
</dbReference>
<evidence type="ECO:0000256" key="2">
    <source>
        <dbReference type="SAM" id="SignalP"/>
    </source>
</evidence>
<dbReference type="PROSITE" id="PS50213">
    <property type="entry name" value="FAS1"/>
    <property type="match status" value="2"/>
</dbReference>
<feature type="region of interest" description="Disordered" evidence="1">
    <location>
        <begin position="111"/>
        <end position="158"/>
    </location>
</feature>
<dbReference type="SUPFAM" id="SSF82153">
    <property type="entry name" value="FAS1 domain"/>
    <property type="match status" value="2"/>
</dbReference>
<proteinExistence type="predicted"/>
<feature type="domain" description="FAS1" evidence="3">
    <location>
        <begin position="293"/>
        <end position="461"/>
    </location>
</feature>
<evidence type="ECO:0000313" key="4">
    <source>
        <dbReference type="EMBL" id="PVI06788.1"/>
    </source>
</evidence>
<dbReference type="SMART" id="SM00554">
    <property type="entry name" value="FAS1"/>
    <property type="match status" value="2"/>
</dbReference>
<keyword evidence="2" id="KW-0732">Signal</keyword>
<evidence type="ECO:0000313" key="5">
    <source>
        <dbReference type="Proteomes" id="UP000244855"/>
    </source>
</evidence>
<dbReference type="PANTHER" id="PTHR10900">
    <property type="entry name" value="PERIOSTIN-RELATED"/>
    <property type="match status" value="1"/>
</dbReference>
<dbReference type="InterPro" id="IPR036378">
    <property type="entry name" value="FAS1_dom_sf"/>
</dbReference>
<evidence type="ECO:0000259" key="3">
    <source>
        <dbReference type="PROSITE" id="PS50213"/>
    </source>
</evidence>
<feature type="compositionally biased region" description="Basic and acidic residues" evidence="1">
    <location>
        <begin position="113"/>
        <end position="124"/>
    </location>
</feature>
<dbReference type="OrthoDB" id="7700931at2759"/>
<dbReference type="InterPro" id="IPR050904">
    <property type="entry name" value="Adhesion/Biosynth-related"/>
</dbReference>
<feature type="compositionally biased region" description="Basic residues" evidence="1">
    <location>
        <begin position="142"/>
        <end position="157"/>
    </location>
</feature>
<dbReference type="STRING" id="97972.A0A2V1E863"/>
<sequence>MRITSAAALLPLASAFVIFDAEVFNNLETSSRRVIEKGQNIVADVEESARNAIGKGHQVFEKTQNALDDALEKVVDGAKTTREDVYNRIHKAGCDVESWLEGSSFENSFVTISEDHPDHPDHPHHPPPHHPPPHDGPPHHGPPPHHGKPHHPPHHGKSNLTVYELISKSNYTTKLAKLIDEYPDLVEKLNGTKANFTIFAPIDSAFEKIPHHGDHKPSKEAIEKVLLYHISDSFYPAGRVLHSYTIPTLYEPSDPDLLGHKQRLTVRVTLKGPALNFYSRIVAVNIFGTNGVIHGIDSLLIPPPNVASIIDLLPGEFSTLELGLGKTGLFDKINSTEYEHSGGTFFAPSNFAFKKLGPKINAFLFSKYGQKYLKALLEYHIVVDKTLYTDAFYDAKDDKDAATRPPYYHLDLPTTLEGKSIAVDITRYGPFVSVRLNGFSRVTVHDGVASDGVIQVVSDVLIPPKKPGGGKDAEGFWQGEELSVEEFKERLQPFVDESMEL</sequence>
<dbReference type="AlphaFoldDB" id="A0A2V1E863"/>
<dbReference type="FunFam" id="2.30.180.10:FF:000042">
    <property type="entry name" value="Fasciclin domain family"/>
    <property type="match status" value="1"/>
</dbReference>
<dbReference type="InterPro" id="IPR000782">
    <property type="entry name" value="FAS1_domain"/>
</dbReference>
<protein>
    <submittedName>
        <fullName evidence="4">FAS1 domain-containing protein</fullName>
    </submittedName>
</protein>
<evidence type="ECO:0000256" key="1">
    <source>
        <dbReference type="SAM" id="MobiDB-lite"/>
    </source>
</evidence>
<organism evidence="4 5">
    <name type="scientific">Periconia macrospinosa</name>
    <dbReference type="NCBI Taxonomy" id="97972"/>
    <lineage>
        <taxon>Eukaryota</taxon>
        <taxon>Fungi</taxon>
        <taxon>Dikarya</taxon>
        <taxon>Ascomycota</taxon>
        <taxon>Pezizomycotina</taxon>
        <taxon>Dothideomycetes</taxon>
        <taxon>Pleosporomycetidae</taxon>
        <taxon>Pleosporales</taxon>
        <taxon>Massarineae</taxon>
        <taxon>Periconiaceae</taxon>
        <taxon>Periconia</taxon>
    </lineage>
</organism>
<accession>A0A2V1E863</accession>
<dbReference type="Pfam" id="PF02469">
    <property type="entry name" value="Fasciclin"/>
    <property type="match status" value="2"/>
</dbReference>
<dbReference type="Gene3D" id="2.30.180.10">
    <property type="entry name" value="FAS1 domain"/>
    <property type="match status" value="2"/>
</dbReference>
<dbReference type="PANTHER" id="PTHR10900:SF125">
    <property type="entry name" value="FAS1 DOMAIN-CONTAINING PROTEIN YLR001C"/>
    <property type="match status" value="1"/>
</dbReference>
<feature type="chain" id="PRO_5015987495" evidence="2">
    <location>
        <begin position="16"/>
        <end position="501"/>
    </location>
</feature>
<feature type="domain" description="FAS1" evidence="3">
    <location>
        <begin position="159"/>
        <end position="300"/>
    </location>
</feature>
<name>A0A2V1E863_9PLEO</name>